<reference evidence="1 2" key="1">
    <citation type="submission" date="2015-08" db="EMBL/GenBank/DDBJ databases">
        <title>Comparative genomics of the Campylobacter concisus group.</title>
        <authorList>
            <person name="Yee E."/>
            <person name="Chapman M.H."/>
            <person name="Huynh S."/>
            <person name="Bono J.L."/>
            <person name="On S.L."/>
            <person name="St Leger J."/>
            <person name="Foster G."/>
            <person name="Parker C.T."/>
            <person name="Miller W.G."/>
        </authorList>
    </citation>
    <scope>NUCLEOTIDE SEQUENCE [LARGE SCALE GENOMIC DNA]</scope>
    <source>
        <strain evidence="1 2">RM9337</strain>
    </source>
</reference>
<organism evidence="1 2">
    <name type="scientific">Campylobacter californiensis</name>
    <dbReference type="NCBI Taxonomy" id="1032243"/>
    <lineage>
        <taxon>Bacteria</taxon>
        <taxon>Pseudomonadati</taxon>
        <taxon>Campylobacterota</taxon>
        <taxon>Epsilonproteobacteria</taxon>
        <taxon>Campylobacterales</taxon>
        <taxon>Campylobacteraceae</taxon>
        <taxon>Campylobacter</taxon>
    </lineage>
</organism>
<proteinExistence type="predicted"/>
<dbReference type="EMBL" id="LIWG01000013">
    <property type="protein sequence ID" value="MBE3608749.1"/>
    <property type="molecule type" value="Genomic_DNA"/>
</dbReference>
<sequence>MKDQKNIELFDYYAGIIFARLIDEFPLPFNEKIADLLRNDIDFSDDTELTRHNNIIYYTVMWLRDNGFIKVDQCTRGVIVSAVLTHKGLEILKQVPQSIDGKSLGDNLKQAVKIGKDELIKTAVNKIFAVSLTSLQKLSENF</sequence>
<comment type="caution">
    <text evidence="1">The sequence shown here is derived from an EMBL/GenBank/DDBJ whole genome shotgun (WGS) entry which is preliminary data.</text>
</comment>
<gene>
    <name evidence="1" type="ORF">CCAL9337_08460</name>
</gene>
<dbReference type="Proteomes" id="UP000650616">
    <property type="component" value="Unassembled WGS sequence"/>
</dbReference>
<dbReference type="RefSeq" id="WP_170017079.1">
    <property type="nucleotide sequence ID" value="NZ_LIWG01000013.1"/>
</dbReference>
<dbReference type="AlphaFoldDB" id="A0AAW3ZTN6"/>
<evidence type="ECO:0000313" key="1">
    <source>
        <dbReference type="EMBL" id="MBE3608749.1"/>
    </source>
</evidence>
<evidence type="ECO:0000313" key="2">
    <source>
        <dbReference type="Proteomes" id="UP000650616"/>
    </source>
</evidence>
<name>A0AAW3ZTN6_9BACT</name>
<protein>
    <submittedName>
        <fullName evidence="1">Uncharacterized protein</fullName>
    </submittedName>
</protein>
<keyword evidence="2" id="KW-1185">Reference proteome</keyword>
<accession>A0AAW3ZTN6</accession>